<proteinExistence type="inferred from homology"/>
<dbReference type="Gene3D" id="3.30.1540.20">
    <property type="entry name" value="MutL, C-terminal domain, dimerisation subdomain"/>
    <property type="match status" value="1"/>
</dbReference>
<dbReference type="GeneID" id="97999384"/>
<dbReference type="Gene3D" id="3.30.1370.100">
    <property type="entry name" value="MutL, C-terminal domain, regulatory subdomain"/>
    <property type="match status" value="1"/>
</dbReference>
<dbReference type="PANTHER" id="PTHR10073">
    <property type="entry name" value="DNA MISMATCH REPAIR PROTEIN MLH, PMS, MUTL"/>
    <property type="match status" value="1"/>
</dbReference>
<dbReference type="GO" id="GO:0032300">
    <property type="term" value="C:mismatch repair complex"/>
    <property type="evidence" value="ECO:0007669"/>
    <property type="project" value="InterPro"/>
</dbReference>
<dbReference type="GO" id="GO:0004519">
    <property type="term" value="F:endonuclease activity"/>
    <property type="evidence" value="ECO:0007669"/>
    <property type="project" value="UniProtKB-KW"/>
</dbReference>
<feature type="domain" description="DNA mismatch repair protein S5" evidence="6">
    <location>
        <begin position="210"/>
        <end position="329"/>
    </location>
</feature>
<dbReference type="Gene3D" id="3.30.230.10">
    <property type="match status" value="1"/>
</dbReference>
<dbReference type="SUPFAM" id="SSF55874">
    <property type="entry name" value="ATPase domain of HSP90 chaperone/DNA topoisomerase II/histidine kinase"/>
    <property type="match status" value="1"/>
</dbReference>
<dbReference type="GO" id="GO:0016887">
    <property type="term" value="F:ATP hydrolysis activity"/>
    <property type="evidence" value="ECO:0007669"/>
    <property type="project" value="InterPro"/>
</dbReference>
<dbReference type="InterPro" id="IPR014721">
    <property type="entry name" value="Ribsml_uS5_D2-typ_fold_subgr"/>
</dbReference>
<sequence>MANVIKKLSDELINKISAGEVVVSPASVIKELVENSIDAGADHIKIKIENGGKTKILVSDNGIGIKSDEMGLAFNKNATSKIDSLDKLSSIDTLGFRGEALFSISVVSKVKIRSKYKDENIGTSATVINGKVQNIKNLALNTGTRIEVEDLFYNTPARRKHMKSAKAEKTASLDIISKLAIANPSIAFSVYSDNKEVFVTLGDNNIRNVVSVILGHEFVSKMIEVDYDDEPLTVKGFTLSPNYLDRQNEESIFIINGRYVKNDTLNKVINNIYREQYGLFTKRISYVLYIRLPYNFTDVNIHPAKTSISFRNETLINMLICEGVRSALRESINLNDNVIGERKKKENPLENQIAFEESSSYVVGDKDISIVSYNEEIKIEKKEIGEDNINEEASKSDIINTDYIASYDKYSEPTYFNESSSTSYTSFDDNLIQDIPIINPTENNLSLNRNEEVPKEQKNIVDRSIFDKIINMHFVGTAFKAYAIFESGETLYVMDTHASHERVLYDKYLSEFKKHRVKTQILVSPLVLELSVIHKDICLNHLKLLKSLGYEIEDFAGNNVIIREIPEMLSLEDTKEVILNLLASLKDTSMLTNEINRNERLIKNACHHAVRGHDDISKEEAIKLLNDLKLSDNPFSCPHSRPTISKIKKKYFEKMFQRI</sequence>
<dbReference type="GO" id="GO:0005524">
    <property type="term" value="F:ATP binding"/>
    <property type="evidence" value="ECO:0007669"/>
    <property type="project" value="InterPro"/>
</dbReference>
<dbReference type="Proteomes" id="UP000261212">
    <property type="component" value="Unassembled WGS sequence"/>
</dbReference>
<protein>
    <recommendedName>
        <fullName evidence="4">DNA mismatch repair protein MutL</fullName>
    </recommendedName>
</protein>
<dbReference type="PANTHER" id="PTHR10073:SF12">
    <property type="entry name" value="DNA MISMATCH REPAIR PROTEIN MLH1"/>
    <property type="match status" value="1"/>
</dbReference>
<dbReference type="GO" id="GO:0140664">
    <property type="term" value="F:ATP-dependent DNA damage sensor activity"/>
    <property type="evidence" value="ECO:0007669"/>
    <property type="project" value="InterPro"/>
</dbReference>
<dbReference type="InterPro" id="IPR014790">
    <property type="entry name" value="MutL_C"/>
</dbReference>
<dbReference type="Pfam" id="PF01119">
    <property type="entry name" value="DNA_mis_repair"/>
    <property type="match status" value="1"/>
</dbReference>
<keyword evidence="7" id="KW-0540">Nuclease</keyword>
<dbReference type="InterPro" id="IPR020667">
    <property type="entry name" value="DNA_mismatch_repair_MutL"/>
</dbReference>
<evidence type="ECO:0000256" key="1">
    <source>
        <dbReference type="ARBA" id="ARBA00006082"/>
    </source>
</evidence>
<dbReference type="GO" id="GO:0030983">
    <property type="term" value="F:mismatched DNA binding"/>
    <property type="evidence" value="ECO:0007669"/>
    <property type="project" value="InterPro"/>
</dbReference>
<comment type="caution">
    <text evidence="7">The sequence shown here is derived from an EMBL/GenBank/DDBJ whole genome shotgun (WGS) entry which is preliminary data.</text>
</comment>
<dbReference type="SMART" id="SM01340">
    <property type="entry name" value="DNA_mis_repair"/>
    <property type="match status" value="1"/>
</dbReference>
<dbReference type="GO" id="GO:0006298">
    <property type="term" value="P:mismatch repair"/>
    <property type="evidence" value="ECO:0007669"/>
    <property type="project" value="UniProtKB-UniRule"/>
</dbReference>
<evidence type="ECO:0000256" key="2">
    <source>
        <dbReference type="ARBA" id="ARBA00022763"/>
    </source>
</evidence>
<evidence type="ECO:0000313" key="8">
    <source>
        <dbReference type="Proteomes" id="UP000261212"/>
    </source>
</evidence>
<feature type="domain" description="MutL C-terminal dimerisation" evidence="5">
    <location>
        <begin position="474"/>
        <end position="616"/>
    </location>
</feature>
<dbReference type="InterPro" id="IPR036890">
    <property type="entry name" value="HATPase_C_sf"/>
</dbReference>
<keyword evidence="3 4" id="KW-0234">DNA repair</keyword>
<dbReference type="InterPro" id="IPR042120">
    <property type="entry name" value="MutL_C_dimsub"/>
</dbReference>
<dbReference type="EMBL" id="QUSM01000003">
    <property type="protein sequence ID" value="RGD74603.1"/>
    <property type="molecule type" value="Genomic_DNA"/>
</dbReference>
<gene>
    <name evidence="4 7" type="primary">mutL</name>
    <name evidence="7" type="ORF">DW687_07545</name>
</gene>
<comment type="function">
    <text evidence="4">This protein is involved in the repair of mismatches in DNA. It is required for dam-dependent methyl-directed DNA mismatch repair. May act as a 'molecular matchmaker', a protein that promotes the formation of a stable complex between two or more DNA-binding proteins in an ATP-dependent manner without itself being part of a final effector complex.</text>
</comment>
<dbReference type="Gene3D" id="3.30.565.10">
    <property type="entry name" value="Histidine kinase-like ATPase, C-terminal domain"/>
    <property type="match status" value="1"/>
</dbReference>
<dbReference type="PROSITE" id="PS00058">
    <property type="entry name" value="DNA_MISMATCH_REPAIR_1"/>
    <property type="match status" value="1"/>
</dbReference>
<comment type="similarity">
    <text evidence="1 4">Belongs to the DNA mismatch repair MutL/HexB family.</text>
</comment>
<dbReference type="AlphaFoldDB" id="A0A3E3DZE0"/>
<dbReference type="InterPro" id="IPR037198">
    <property type="entry name" value="MutL_C_sf"/>
</dbReference>
<dbReference type="Pfam" id="PF13589">
    <property type="entry name" value="HATPase_c_3"/>
    <property type="match status" value="1"/>
</dbReference>
<dbReference type="CDD" id="cd00782">
    <property type="entry name" value="MutL_Trans"/>
    <property type="match status" value="1"/>
</dbReference>
<evidence type="ECO:0000256" key="3">
    <source>
        <dbReference type="ARBA" id="ARBA00023204"/>
    </source>
</evidence>
<dbReference type="InterPro" id="IPR042121">
    <property type="entry name" value="MutL_C_regsub"/>
</dbReference>
<accession>A0A3E3DZE0</accession>
<dbReference type="InterPro" id="IPR002099">
    <property type="entry name" value="MutL/Mlh/PMS"/>
</dbReference>
<dbReference type="NCBIfam" id="TIGR00585">
    <property type="entry name" value="mutl"/>
    <property type="match status" value="1"/>
</dbReference>
<dbReference type="SUPFAM" id="SSF54211">
    <property type="entry name" value="Ribosomal protein S5 domain 2-like"/>
    <property type="match status" value="1"/>
</dbReference>
<organism evidence="7 8">
    <name type="scientific">Anaerofustis stercorihominis</name>
    <dbReference type="NCBI Taxonomy" id="214853"/>
    <lineage>
        <taxon>Bacteria</taxon>
        <taxon>Bacillati</taxon>
        <taxon>Bacillota</taxon>
        <taxon>Clostridia</taxon>
        <taxon>Eubacteriales</taxon>
        <taxon>Eubacteriaceae</taxon>
        <taxon>Anaerofustis</taxon>
    </lineage>
</organism>
<reference evidence="7 8" key="1">
    <citation type="submission" date="2018-08" db="EMBL/GenBank/DDBJ databases">
        <title>A genome reference for cultivated species of the human gut microbiota.</title>
        <authorList>
            <person name="Zou Y."/>
            <person name="Xue W."/>
            <person name="Luo G."/>
        </authorList>
    </citation>
    <scope>NUCLEOTIDE SEQUENCE [LARGE SCALE GENOMIC DNA]</scope>
    <source>
        <strain evidence="7 8">AM25-6</strain>
    </source>
</reference>
<dbReference type="SUPFAM" id="SSF118116">
    <property type="entry name" value="DNA mismatch repair protein MutL"/>
    <property type="match status" value="1"/>
</dbReference>
<dbReference type="InterPro" id="IPR013507">
    <property type="entry name" value="DNA_mismatch_S5_2-like"/>
</dbReference>
<dbReference type="RefSeq" id="WP_007048886.1">
    <property type="nucleotide sequence ID" value="NZ_CABKNJ010000005.1"/>
</dbReference>
<evidence type="ECO:0000259" key="5">
    <source>
        <dbReference type="SMART" id="SM00853"/>
    </source>
</evidence>
<name>A0A3E3DZE0_9FIRM</name>
<dbReference type="HAMAP" id="MF_00149">
    <property type="entry name" value="DNA_mis_repair"/>
    <property type="match status" value="1"/>
</dbReference>
<keyword evidence="7" id="KW-0378">Hydrolase</keyword>
<keyword evidence="2 4" id="KW-0227">DNA damage</keyword>
<dbReference type="SMART" id="SM00853">
    <property type="entry name" value="MutL_C"/>
    <property type="match status" value="1"/>
</dbReference>
<dbReference type="CDD" id="cd16926">
    <property type="entry name" value="HATPase_MutL-MLH-PMS-like"/>
    <property type="match status" value="1"/>
</dbReference>
<evidence type="ECO:0000313" key="7">
    <source>
        <dbReference type="EMBL" id="RGD74603.1"/>
    </source>
</evidence>
<dbReference type="Pfam" id="PF08676">
    <property type="entry name" value="MutL_C"/>
    <property type="match status" value="1"/>
</dbReference>
<dbReference type="InterPro" id="IPR038973">
    <property type="entry name" value="MutL/Mlh/Pms-like"/>
</dbReference>
<evidence type="ECO:0000256" key="4">
    <source>
        <dbReference type="HAMAP-Rule" id="MF_00149"/>
    </source>
</evidence>
<evidence type="ECO:0000259" key="6">
    <source>
        <dbReference type="SMART" id="SM01340"/>
    </source>
</evidence>
<keyword evidence="7" id="KW-0255">Endonuclease</keyword>
<dbReference type="FunFam" id="3.30.565.10:FF:000003">
    <property type="entry name" value="DNA mismatch repair endonuclease MutL"/>
    <property type="match status" value="1"/>
</dbReference>
<dbReference type="InterPro" id="IPR020568">
    <property type="entry name" value="Ribosomal_Su5_D2-typ_SF"/>
</dbReference>
<dbReference type="InterPro" id="IPR014762">
    <property type="entry name" value="DNA_mismatch_repair_CS"/>
</dbReference>